<evidence type="ECO:0000256" key="1">
    <source>
        <dbReference type="SAM" id="MobiDB-lite"/>
    </source>
</evidence>
<keyword evidence="4" id="KW-1185">Reference proteome</keyword>
<dbReference type="InterPro" id="IPR052643">
    <property type="entry name" value="ERP44"/>
</dbReference>
<feature type="compositionally biased region" description="Basic and acidic residues" evidence="1">
    <location>
        <begin position="424"/>
        <end position="435"/>
    </location>
</feature>
<dbReference type="PANTHER" id="PTHR46295:SF1">
    <property type="entry name" value="ENDOPLASMIC RETICULUM RESIDENT PROTEIN 44"/>
    <property type="match status" value="1"/>
</dbReference>
<dbReference type="Pfam" id="PF13848">
    <property type="entry name" value="Thioredoxin_6"/>
    <property type="match status" value="1"/>
</dbReference>
<dbReference type="InterPro" id="IPR041862">
    <property type="entry name" value="ERp44_PDI_b_2"/>
</dbReference>
<dbReference type="Gene3D" id="3.40.30.10">
    <property type="entry name" value="Glutaredoxin"/>
    <property type="match status" value="3"/>
</dbReference>
<evidence type="ECO:0000313" key="3">
    <source>
        <dbReference type="EMBL" id="KAK3082779.1"/>
    </source>
</evidence>
<accession>A0AA88XCL5</accession>
<reference evidence="3" key="1">
    <citation type="submission" date="2019-08" db="EMBL/GenBank/DDBJ databases">
        <title>The improved chromosome-level genome for the pearl oyster Pinctada fucata martensii using PacBio sequencing and Hi-C.</title>
        <authorList>
            <person name="Zheng Z."/>
        </authorList>
    </citation>
    <scope>NUCLEOTIDE SEQUENCE</scope>
    <source>
        <strain evidence="3">ZZ-2019</strain>
        <tissue evidence="3">Adductor muscle</tissue>
    </source>
</reference>
<dbReference type="Proteomes" id="UP001186944">
    <property type="component" value="Unassembled WGS sequence"/>
</dbReference>
<evidence type="ECO:0000313" key="4">
    <source>
        <dbReference type="Proteomes" id="UP001186944"/>
    </source>
</evidence>
<feature type="region of interest" description="Disordered" evidence="1">
    <location>
        <begin position="387"/>
        <end position="464"/>
    </location>
</feature>
<dbReference type="GO" id="GO:0005789">
    <property type="term" value="C:endoplasmic reticulum membrane"/>
    <property type="evidence" value="ECO:0007669"/>
    <property type="project" value="TreeGrafter"/>
</dbReference>
<evidence type="ECO:0000259" key="2">
    <source>
        <dbReference type="PROSITE" id="PS51352"/>
    </source>
</evidence>
<dbReference type="GO" id="GO:0005793">
    <property type="term" value="C:endoplasmic reticulum-Golgi intermediate compartment"/>
    <property type="evidence" value="ECO:0007669"/>
    <property type="project" value="TreeGrafter"/>
</dbReference>
<sequence length="464" mass="52624">MMRELRIHISSAFDPLSSAHKAPRCILEEILGGHGVFYGVNKGGKEEEREITLGNCGVSLLHQRDLVVNLLVRSSEIVFINFYADWCRFSQILAPVFEEAEKKIREEFPDTSRVTLAKVDCDAESGIAQQYHISKYPTLKLVRNGQLLKKEYRGQRSVDALAQYIRDQLRSSIQEHTTLESLDEVDEKKRHIIGYFADKSSENYRLFTKLASSLRDDCQFHEAVGAFSEPERSAGDSIVYRAPNTKRQDIPYQEGFQNYEALLNWATSNCVPIVREITFENAEELTEEGLPFLILFHKADDSAIVEKFTQTVQRELLSEKSGINFLTADGAKFRHPLHHLGKSEKDLPILAIDSFRHMYLFPNNAQDMDKPGLLKQFVADLHSGKLHREFHHGPDPTTAYPTPPPPPESQDTAGTPDEAASQHIPHDQKPQEEGSAKQPTSPPESVFKNLAPSRNRYTVLRDEL</sequence>
<protein>
    <recommendedName>
        <fullName evidence="2">Thioredoxin domain-containing protein</fullName>
    </recommendedName>
</protein>
<comment type="caution">
    <text evidence="3">The sequence shown here is derived from an EMBL/GenBank/DDBJ whole genome shotgun (WGS) entry which is preliminary data.</text>
</comment>
<dbReference type="GO" id="GO:0006457">
    <property type="term" value="P:protein folding"/>
    <property type="evidence" value="ECO:0007669"/>
    <property type="project" value="TreeGrafter"/>
</dbReference>
<dbReference type="PANTHER" id="PTHR46295">
    <property type="entry name" value="ENDOPLASMIC RETICULUM RESIDENT PROTEIN 44"/>
    <property type="match status" value="1"/>
</dbReference>
<dbReference type="EMBL" id="VSWD01000014">
    <property type="protein sequence ID" value="KAK3082779.1"/>
    <property type="molecule type" value="Genomic_DNA"/>
</dbReference>
<organism evidence="3 4">
    <name type="scientific">Pinctada imbricata</name>
    <name type="common">Atlantic pearl-oyster</name>
    <name type="synonym">Pinctada martensii</name>
    <dbReference type="NCBI Taxonomy" id="66713"/>
    <lineage>
        <taxon>Eukaryota</taxon>
        <taxon>Metazoa</taxon>
        <taxon>Spiralia</taxon>
        <taxon>Lophotrochozoa</taxon>
        <taxon>Mollusca</taxon>
        <taxon>Bivalvia</taxon>
        <taxon>Autobranchia</taxon>
        <taxon>Pteriomorphia</taxon>
        <taxon>Pterioida</taxon>
        <taxon>Pterioidea</taxon>
        <taxon>Pteriidae</taxon>
        <taxon>Pinctada</taxon>
    </lineage>
</organism>
<dbReference type="CDD" id="cd03072">
    <property type="entry name" value="PDI_b'_ERp44"/>
    <property type="match status" value="1"/>
</dbReference>
<dbReference type="Pfam" id="PF00085">
    <property type="entry name" value="Thioredoxin"/>
    <property type="match status" value="1"/>
</dbReference>
<dbReference type="SUPFAM" id="SSF52833">
    <property type="entry name" value="Thioredoxin-like"/>
    <property type="match status" value="3"/>
</dbReference>
<name>A0AA88XCL5_PINIB</name>
<dbReference type="GO" id="GO:0003756">
    <property type="term" value="F:protein disulfide isomerase activity"/>
    <property type="evidence" value="ECO:0007669"/>
    <property type="project" value="TreeGrafter"/>
</dbReference>
<dbReference type="InterPro" id="IPR036249">
    <property type="entry name" value="Thioredoxin-like_sf"/>
</dbReference>
<dbReference type="AlphaFoldDB" id="A0AA88XCL5"/>
<dbReference type="PROSITE" id="PS51352">
    <property type="entry name" value="THIOREDOXIN_2"/>
    <property type="match status" value="1"/>
</dbReference>
<proteinExistence type="predicted"/>
<dbReference type="InterPro" id="IPR013766">
    <property type="entry name" value="Thioredoxin_domain"/>
</dbReference>
<gene>
    <name evidence="3" type="ORF">FSP39_005138</name>
</gene>
<feature type="domain" description="Thioredoxin" evidence="2">
    <location>
        <begin position="16"/>
        <end position="170"/>
    </location>
</feature>